<dbReference type="InterPro" id="IPR036291">
    <property type="entry name" value="NAD(P)-bd_dom_sf"/>
</dbReference>
<reference evidence="4" key="1">
    <citation type="submission" date="2020-06" db="EMBL/GenBank/DDBJ databases">
        <authorList>
            <consortium name="Plant Systems Biology data submission"/>
        </authorList>
    </citation>
    <scope>NUCLEOTIDE SEQUENCE</scope>
    <source>
        <strain evidence="4">D6</strain>
    </source>
</reference>
<dbReference type="EMBL" id="CAICTM010000343">
    <property type="protein sequence ID" value="CAB9508355.1"/>
    <property type="molecule type" value="Genomic_DNA"/>
</dbReference>
<evidence type="ECO:0000259" key="3">
    <source>
        <dbReference type="SMART" id="SM00829"/>
    </source>
</evidence>
<evidence type="ECO:0000256" key="1">
    <source>
        <dbReference type="ARBA" id="ARBA00023002"/>
    </source>
</evidence>
<feature type="domain" description="Enoyl reductase (ER)" evidence="3">
    <location>
        <begin position="48"/>
        <end position="371"/>
    </location>
</feature>
<dbReference type="InterPro" id="IPR020843">
    <property type="entry name" value="ER"/>
</dbReference>
<comment type="caution">
    <text evidence="4">The sequence shown here is derived from an EMBL/GenBank/DDBJ whole genome shotgun (WGS) entry which is preliminary data.</text>
</comment>
<keyword evidence="1" id="KW-0560">Oxidoreductase</keyword>
<dbReference type="GO" id="GO:0016628">
    <property type="term" value="F:oxidoreductase activity, acting on the CH-CH group of donors, NAD or NADP as acceptor"/>
    <property type="evidence" value="ECO:0007669"/>
    <property type="project" value="InterPro"/>
</dbReference>
<dbReference type="SUPFAM" id="SSF51735">
    <property type="entry name" value="NAD(P)-binding Rossmann-fold domains"/>
    <property type="match status" value="1"/>
</dbReference>
<name>A0A9N8DXC7_9STRA</name>
<feature type="signal peptide" evidence="2">
    <location>
        <begin position="1"/>
        <end position="21"/>
    </location>
</feature>
<feature type="chain" id="PRO_5040198940" evidence="2">
    <location>
        <begin position="22"/>
        <end position="373"/>
    </location>
</feature>
<dbReference type="InterPro" id="IPR011032">
    <property type="entry name" value="GroES-like_sf"/>
</dbReference>
<dbReference type="Gene3D" id="3.90.180.10">
    <property type="entry name" value="Medium-chain alcohol dehydrogenases, catalytic domain"/>
    <property type="match status" value="1"/>
</dbReference>
<keyword evidence="5" id="KW-1185">Reference proteome</keyword>
<dbReference type="OrthoDB" id="9992527at2759"/>
<protein>
    <submittedName>
        <fullName evidence="4">Alkenal reductase</fullName>
    </submittedName>
</protein>
<dbReference type="InterPro" id="IPR041694">
    <property type="entry name" value="ADH_N_2"/>
</dbReference>
<dbReference type="PANTHER" id="PTHR43205:SF7">
    <property type="entry name" value="PROSTAGLANDIN REDUCTASE 1"/>
    <property type="match status" value="1"/>
</dbReference>
<evidence type="ECO:0000313" key="4">
    <source>
        <dbReference type="EMBL" id="CAB9508355.1"/>
    </source>
</evidence>
<evidence type="ECO:0000313" key="5">
    <source>
        <dbReference type="Proteomes" id="UP001153069"/>
    </source>
</evidence>
<dbReference type="PANTHER" id="PTHR43205">
    <property type="entry name" value="PROSTAGLANDIN REDUCTASE"/>
    <property type="match status" value="1"/>
</dbReference>
<dbReference type="SUPFAM" id="SSF50129">
    <property type="entry name" value="GroES-like"/>
    <property type="match status" value="1"/>
</dbReference>
<dbReference type="Proteomes" id="UP001153069">
    <property type="component" value="Unassembled WGS sequence"/>
</dbReference>
<dbReference type="SMART" id="SM00829">
    <property type="entry name" value="PKS_ER"/>
    <property type="match status" value="1"/>
</dbReference>
<sequence length="373" mass="40207">MTSTTTLSLLVSLLVLQALLSVPVVGFGEIPVMKTERCLLKSYPDGPLSPDNFEFDSKELTNEEDLPQDAIVVELKHVSVDPYMRTRFKPGMGYIMPGFELGKPIESACVAQVVASKNDKYKVGSLITGMMPWETTQVVKEPSFQPLPQLDGIPSSYFLGILGLTGLSAYLPFKHYAKDFLKAKEKPVVFVSGSAGAVGSVFAQLCKSIGCTVYGSAGTGDKIALCKSSLGCDDAFNYKDGIAAGLDGVLKDQTIDLYFDNVGGEMLDEVLVRMSMGGKIICCGSISGYETKDEDLYGVQNLFCVTTKRLQMQGFLLGQWGDELPQASQELGEMLAAKDIVAQETVLKGFDKVVEGLIGLFKGSNTGKMIITV</sequence>
<dbReference type="AlphaFoldDB" id="A0A9N8DXC7"/>
<evidence type="ECO:0000256" key="2">
    <source>
        <dbReference type="SAM" id="SignalP"/>
    </source>
</evidence>
<dbReference type="Pfam" id="PF00107">
    <property type="entry name" value="ADH_zinc_N"/>
    <property type="match status" value="1"/>
</dbReference>
<proteinExistence type="predicted"/>
<dbReference type="Pfam" id="PF16884">
    <property type="entry name" value="ADH_N_2"/>
    <property type="match status" value="1"/>
</dbReference>
<dbReference type="Gene3D" id="3.40.50.720">
    <property type="entry name" value="NAD(P)-binding Rossmann-like Domain"/>
    <property type="match status" value="1"/>
</dbReference>
<dbReference type="CDD" id="cd05288">
    <property type="entry name" value="PGDH"/>
    <property type="match status" value="1"/>
</dbReference>
<keyword evidence="2" id="KW-0732">Signal</keyword>
<gene>
    <name evidence="4" type="ORF">SEMRO_344_G122140.1</name>
</gene>
<accession>A0A9N8DXC7</accession>
<dbReference type="InterPro" id="IPR045010">
    <property type="entry name" value="MDR_fam"/>
</dbReference>
<organism evidence="4 5">
    <name type="scientific">Seminavis robusta</name>
    <dbReference type="NCBI Taxonomy" id="568900"/>
    <lineage>
        <taxon>Eukaryota</taxon>
        <taxon>Sar</taxon>
        <taxon>Stramenopiles</taxon>
        <taxon>Ochrophyta</taxon>
        <taxon>Bacillariophyta</taxon>
        <taxon>Bacillariophyceae</taxon>
        <taxon>Bacillariophycidae</taxon>
        <taxon>Naviculales</taxon>
        <taxon>Naviculaceae</taxon>
        <taxon>Seminavis</taxon>
    </lineage>
</organism>
<dbReference type="InterPro" id="IPR013149">
    <property type="entry name" value="ADH-like_C"/>
</dbReference>